<dbReference type="GO" id="GO:0015627">
    <property type="term" value="C:type II protein secretion system complex"/>
    <property type="evidence" value="ECO:0007669"/>
    <property type="project" value="TreeGrafter"/>
</dbReference>
<dbReference type="SMART" id="SM00278">
    <property type="entry name" value="HhH1"/>
    <property type="match status" value="3"/>
</dbReference>
<reference evidence="4 5" key="1">
    <citation type="submission" date="2018-02" db="EMBL/GenBank/DDBJ databases">
        <authorList>
            <person name="Cohen D.B."/>
            <person name="Kent A.D."/>
        </authorList>
    </citation>
    <scope>NUCLEOTIDE SEQUENCE [LARGE SCALE GENOMIC DNA]</scope>
    <source>
        <strain evidence="4">1</strain>
    </source>
</reference>
<dbReference type="InterPro" id="IPR019554">
    <property type="entry name" value="Soluble_ligand-bd"/>
</dbReference>
<dbReference type="Pfam" id="PF12836">
    <property type="entry name" value="HHH_3"/>
    <property type="match status" value="1"/>
</dbReference>
<evidence type="ECO:0000259" key="3">
    <source>
        <dbReference type="SMART" id="SM00278"/>
    </source>
</evidence>
<dbReference type="AlphaFoldDB" id="A0A2N9JE14"/>
<evidence type="ECO:0000256" key="2">
    <source>
        <dbReference type="SAM" id="Phobius"/>
    </source>
</evidence>
<dbReference type="GO" id="GO:0006281">
    <property type="term" value="P:DNA repair"/>
    <property type="evidence" value="ECO:0007669"/>
    <property type="project" value="InterPro"/>
</dbReference>
<gene>
    <name evidence="4" type="ORF">MPLG2_0679</name>
</gene>
<keyword evidence="2" id="KW-0472">Membrane</keyword>
<feature type="domain" description="Helix-hairpin-helix DNA-binding motif class 1" evidence="3">
    <location>
        <begin position="274"/>
        <end position="293"/>
    </location>
</feature>
<proteinExistence type="predicted"/>
<dbReference type="InterPro" id="IPR010994">
    <property type="entry name" value="RuvA_2-like"/>
</dbReference>
<dbReference type="EMBL" id="LT985188">
    <property type="protein sequence ID" value="SPD85715.1"/>
    <property type="molecule type" value="Genomic_DNA"/>
</dbReference>
<dbReference type="Gene3D" id="3.10.560.10">
    <property type="entry name" value="Outer membrane lipoprotein wza domain like"/>
    <property type="match status" value="1"/>
</dbReference>
<feature type="domain" description="Helix-hairpin-helix DNA-binding motif class 1" evidence="3">
    <location>
        <begin position="244"/>
        <end position="263"/>
    </location>
</feature>
<feature type="compositionally biased region" description="Basic and acidic residues" evidence="1">
    <location>
        <begin position="23"/>
        <end position="33"/>
    </location>
</feature>
<feature type="domain" description="Helix-hairpin-helix DNA-binding motif class 1" evidence="3">
    <location>
        <begin position="87"/>
        <end position="106"/>
    </location>
</feature>
<evidence type="ECO:0000313" key="4">
    <source>
        <dbReference type="EMBL" id="SPD85715.1"/>
    </source>
</evidence>
<dbReference type="PANTHER" id="PTHR21180:SF32">
    <property type="entry name" value="ENDONUCLEASE_EXONUCLEASE_PHOSPHATASE FAMILY DOMAIN-CONTAINING PROTEIN 1"/>
    <property type="match status" value="1"/>
</dbReference>
<keyword evidence="2" id="KW-1133">Transmembrane helix</keyword>
<evidence type="ECO:0000256" key="1">
    <source>
        <dbReference type="SAM" id="MobiDB-lite"/>
    </source>
</evidence>
<dbReference type="Pfam" id="PF10531">
    <property type="entry name" value="SLBB"/>
    <property type="match status" value="1"/>
</dbReference>
<evidence type="ECO:0000313" key="5">
    <source>
        <dbReference type="Proteomes" id="UP000238164"/>
    </source>
</evidence>
<organism evidence="4 5">
    <name type="scientific">Micropruina glycogenica</name>
    <dbReference type="NCBI Taxonomy" id="75385"/>
    <lineage>
        <taxon>Bacteria</taxon>
        <taxon>Bacillati</taxon>
        <taxon>Actinomycetota</taxon>
        <taxon>Actinomycetes</taxon>
        <taxon>Propionibacteriales</taxon>
        <taxon>Nocardioidaceae</taxon>
        <taxon>Micropruina</taxon>
    </lineage>
</organism>
<dbReference type="PANTHER" id="PTHR21180">
    <property type="entry name" value="ENDONUCLEASE/EXONUCLEASE/PHOSPHATASE FAMILY DOMAIN-CONTAINING PROTEIN 1"/>
    <property type="match status" value="1"/>
</dbReference>
<dbReference type="KEGG" id="mgg:MPLG2_0679"/>
<dbReference type="Gene3D" id="1.10.150.310">
    <property type="entry name" value="Tex RuvX-like domain-like"/>
    <property type="match status" value="1"/>
</dbReference>
<sequence length="296" mass="30775">MAADDELSQIVRRRLQSLLAEIPPRRAAGDRALGEPTVDEPHPTPLPNLRAQPDPWSLDPPADDGPLTDGADDDSGSEASSATRPHAALRVLPGVGQRARQFVREHLVVVGIIVLSGCLWGGYSMFQARTAPVAVAAPAASVQISVPQPSPSPSATVLVHVLGEVRKPGVVSLPEGSRVQDAITAAGGLTSRAKPGDLNLAARVSDGAQLVIGRSGSQVRTTNASTSTGTTADVTVDLNTATVEQLDTLPGVGPVTAQKILAWRSAHGRFRSVAELQEVDGIGPKSYAEIAPHVRV</sequence>
<name>A0A2N9JE14_9ACTN</name>
<dbReference type="InterPro" id="IPR051675">
    <property type="entry name" value="Endo/Exo/Phosphatase_dom_1"/>
</dbReference>
<accession>A0A2N9JE14</accession>
<keyword evidence="5" id="KW-1185">Reference proteome</keyword>
<dbReference type="SUPFAM" id="SSF47781">
    <property type="entry name" value="RuvA domain 2-like"/>
    <property type="match status" value="1"/>
</dbReference>
<keyword evidence="2" id="KW-0812">Transmembrane</keyword>
<dbReference type="GO" id="GO:0015628">
    <property type="term" value="P:protein secretion by the type II secretion system"/>
    <property type="evidence" value="ECO:0007669"/>
    <property type="project" value="TreeGrafter"/>
</dbReference>
<dbReference type="Proteomes" id="UP000238164">
    <property type="component" value="Chromosome 1"/>
</dbReference>
<dbReference type="InterPro" id="IPR003583">
    <property type="entry name" value="Hlx-hairpin-Hlx_DNA-bd_motif"/>
</dbReference>
<feature type="transmembrane region" description="Helical" evidence="2">
    <location>
        <begin position="107"/>
        <end position="126"/>
    </location>
</feature>
<feature type="region of interest" description="Disordered" evidence="1">
    <location>
        <begin position="21"/>
        <end position="85"/>
    </location>
</feature>
<dbReference type="GO" id="GO:0003677">
    <property type="term" value="F:DNA binding"/>
    <property type="evidence" value="ECO:0007669"/>
    <property type="project" value="InterPro"/>
</dbReference>
<protein>
    <submittedName>
        <fullName evidence="4">Competence protein ComEA</fullName>
    </submittedName>
</protein>